<organism evidence="2 3">
    <name type="scientific">Ananas comosus</name>
    <name type="common">Pineapple</name>
    <name type="synonym">Ananas ananas</name>
    <dbReference type="NCBI Taxonomy" id="4615"/>
    <lineage>
        <taxon>Eukaryota</taxon>
        <taxon>Viridiplantae</taxon>
        <taxon>Streptophyta</taxon>
        <taxon>Embryophyta</taxon>
        <taxon>Tracheophyta</taxon>
        <taxon>Spermatophyta</taxon>
        <taxon>Magnoliopsida</taxon>
        <taxon>Liliopsida</taxon>
        <taxon>Poales</taxon>
        <taxon>Bromeliaceae</taxon>
        <taxon>Bromelioideae</taxon>
        <taxon>Ananas</taxon>
    </lineage>
</organism>
<gene>
    <name evidence="2" type="ORF">ACMD2_19932</name>
</gene>
<feature type="compositionally biased region" description="Low complexity" evidence="1">
    <location>
        <begin position="1"/>
        <end position="19"/>
    </location>
</feature>
<protein>
    <submittedName>
        <fullName evidence="2">Uncharacterized protein</fullName>
    </submittedName>
</protein>
<feature type="region of interest" description="Disordered" evidence="1">
    <location>
        <begin position="1"/>
        <end position="59"/>
    </location>
</feature>
<name>A0A199W5P6_ANACO</name>
<feature type="region of interest" description="Disordered" evidence="1">
    <location>
        <begin position="108"/>
        <end position="132"/>
    </location>
</feature>
<feature type="non-terminal residue" evidence="2">
    <location>
        <position position="132"/>
    </location>
</feature>
<reference evidence="2 3" key="1">
    <citation type="journal article" date="2016" name="DNA Res.">
        <title>The draft genome of MD-2 pineapple using hybrid error correction of long reads.</title>
        <authorList>
            <person name="Redwan R.M."/>
            <person name="Saidin A."/>
            <person name="Kumar S.V."/>
        </authorList>
    </citation>
    <scope>NUCLEOTIDE SEQUENCE [LARGE SCALE GENOMIC DNA]</scope>
    <source>
        <strain evidence="3">cv. MD2</strain>
        <tissue evidence="2">Leaf</tissue>
    </source>
</reference>
<dbReference type="AlphaFoldDB" id="A0A199W5P6"/>
<feature type="compositionally biased region" description="Polar residues" evidence="1">
    <location>
        <begin position="122"/>
        <end position="132"/>
    </location>
</feature>
<evidence type="ECO:0000313" key="3">
    <source>
        <dbReference type="Proteomes" id="UP000092600"/>
    </source>
</evidence>
<comment type="caution">
    <text evidence="2">The sequence shown here is derived from an EMBL/GenBank/DDBJ whole genome shotgun (WGS) entry which is preliminary data.</text>
</comment>
<evidence type="ECO:0000256" key="1">
    <source>
        <dbReference type="SAM" id="MobiDB-lite"/>
    </source>
</evidence>
<proteinExistence type="predicted"/>
<feature type="non-terminal residue" evidence="2">
    <location>
        <position position="1"/>
    </location>
</feature>
<feature type="compositionally biased region" description="Low complexity" evidence="1">
    <location>
        <begin position="37"/>
        <end position="57"/>
    </location>
</feature>
<accession>A0A199W5P6</accession>
<evidence type="ECO:0000313" key="2">
    <source>
        <dbReference type="EMBL" id="OAY84634.1"/>
    </source>
</evidence>
<dbReference type="EMBL" id="LSRQ01000195">
    <property type="protein sequence ID" value="OAY84634.1"/>
    <property type="molecule type" value="Genomic_DNA"/>
</dbReference>
<dbReference type="Proteomes" id="UP000092600">
    <property type="component" value="Unassembled WGS sequence"/>
</dbReference>
<sequence>RRTSAASLPSSPAFALRSPNSASSSAIRPLSARSKRTSTASSAPSAPSTSASSPAPSHGYIDWVLHEESLSGASNEAHHSQDIQFNLGSTNVQDPIGRCYVKIVSTGQSSDNDDIKYLGESSEGQQANSAFD</sequence>